<dbReference type="Proteomes" id="UP001058860">
    <property type="component" value="Chromosome"/>
</dbReference>
<evidence type="ECO:0000313" key="1">
    <source>
        <dbReference type="EMBL" id="UUY04687.1"/>
    </source>
</evidence>
<dbReference type="RefSeq" id="WP_353865165.1">
    <property type="nucleotide sequence ID" value="NZ_CP088295.1"/>
</dbReference>
<gene>
    <name evidence="1" type="ORF">LRS13_03925</name>
</gene>
<sequence>MARDDEQINIRISASRFSVLAAAAFVDGLRGPSELVRPVIEELADRLGQDEAVRLALQARSLRETEGDGTVRALPRRRRESGD</sequence>
<keyword evidence="2" id="KW-1185">Reference proteome</keyword>
<reference evidence="2" key="1">
    <citation type="submission" date="2021-11" db="EMBL/GenBank/DDBJ databases">
        <title>Cultivation dependent microbiological survey of springs from the worlds oldest radium mine currently devoted to the extraction of radon-saturated water.</title>
        <authorList>
            <person name="Kapinusova G."/>
            <person name="Smrhova T."/>
            <person name="Strejcek M."/>
            <person name="Suman J."/>
            <person name="Jani K."/>
            <person name="Pajer P."/>
            <person name="Uhlik O."/>
        </authorList>
    </citation>
    <scope>NUCLEOTIDE SEQUENCE [LARGE SCALE GENOMIC DNA]</scope>
    <source>
        <strain evidence="2">J379</strain>
    </source>
</reference>
<dbReference type="EMBL" id="CP088295">
    <property type="protein sequence ID" value="UUY04687.1"/>
    <property type="molecule type" value="Genomic_DNA"/>
</dbReference>
<protein>
    <submittedName>
        <fullName evidence="1">Uncharacterized protein</fullName>
    </submittedName>
</protein>
<accession>A0ABY5PK19</accession>
<evidence type="ECO:0000313" key="2">
    <source>
        <dbReference type="Proteomes" id="UP001058860"/>
    </source>
</evidence>
<name>A0ABY5PK19_9ACTN</name>
<proteinExistence type="predicted"/>
<organism evidence="1 2">
    <name type="scientific">Svornostia abyssi</name>
    <dbReference type="NCBI Taxonomy" id="2898438"/>
    <lineage>
        <taxon>Bacteria</taxon>
        <taxon>Bacillati</taxon>
        <taxon>Actinomycetota</taxon>
        <taxon>Thermoleophilia</taxon>
        <taxon>Solirubrobacterales</taxon>
        <taxon>Baekduiaceae</taxon>
        <taxon>Svornostia</taxon>
    </lineage>
</organism>